<proteinExistence type="predicted"/>
<dbReference type="RefSeq" id="WP_131825030.1">
    <property type="nucleotide sequence ID" value="NZ_FTPR01000002.1"/>
</dbReference>
<evidence type="ECO:0008006" key="3">
    <source>
        <dbReference type="Google" id="ProtNLM"/>
    </source>
</evidence>
<organism evidence="1 2">
    <name type="scientific">Yoonia rosea</name>
    <dbReference type="NCBI Taxonomy" id="287098"/>
    <lineage>
        <taxon>Bacteria</taxon>
        <taxon>Pseudomonadati</taxon>
        <taxon>Pseudomonadota</taxon>
        <taxon>Alphaproteobacteria</taxon>
        <taxon>Rhodobacterales</taxon>
        <taxon>Paracoccaceae</taxon>
        <taxon>Yoonia</taxon>
    </lineage>
</organism>
<protein>
    <recommendedName>
        <fullName evidence="3">DUF4274 domain-containing protein</fullName>
    </recommendedName>
</protein>
<dbReference type="AlphaFoldDB" id="A0A1R3XBL2"/>
<dbReference type="EMBL" id="FTPR01000002">
    <property type="protein sequence ID" value="SIT88699.1"/>
    <property type="molecule type" value="Genomic_DNA"/>
</dbReference>
<gene>
    <name evidence="1" type="ORF">SAMN05421665_2779</name>
</gene>
<sequence>MYPPHTDTTDHITAQPKLTEKERAVRRLLRSSPQDLWLDTLRRTRGTEHCALVHWMLCQPECDFAVAVHAFYRCNPTDFLDNPRPLPARPRTHDIFALILRNWETGSYRTHRLKLEAIDADPSIVSQVRQKLMIYSEGTLPFTIPPAFIDPTGGSPVKVPPHLQPNEIREIWSLFSDLGLNVHTSPPGFARRIAQVRWLFARLRQGARQA</sequence>
<evidence type="ECO:0000313" key="1">
    <source>
        <dbReference type="EMBL" id="SIT88699.1"/>
    </source>
</evidence>
<keyword evidence="2" id="KW-1185">Reference proteome</keyword>
<dbReference type="Proteomes" id="UP000186997">
    <property type="component" value="Unassembled WGS sequence"/>
</dbReference>
<evidence type="ECO:0000313" key="2">
    <source>
        <dbReference type="Proteomes" id="UP000186997"/>
    </source>
</evidence>
<accession>A0A1R3XBL2</accession>
<dbReference type="OrthoDB" id="7650873at2"/>
<reference evidence="2" key="1">
    <citation type="submission" date="2017-01" db="EMBL/GenBank/DDBJ databases">
        <authorList>
            <person name="Varghese N."/>
            <person name="Submissions S."/>
        </authorList>
    </citation>
    <scope>NUCLEOTIDE SEQUENCE [LARGE SCALE GENOMIC DNA]</scope>
    <source>
        <strain evidence="2">DSM 29591</strain>
    </source>
</reference>
<name>A0A1R3XBL2_9RHOB</name>